<evidence type="ECO:0000313" key="1">
    <source>
        <dbReference type="EMBL" id="MBB5341730.1"/>
    </source>
</evidence>
<reference evidence="1" key="1">
    <citation type="submission" date="2020-08" db="EMBL/GenBank/DDBJ databases">
        <title>Genomic Encyclopedia of Type Strains, Phase IV (KMG-V): Genome sequencing to study the core and pangenomes of soil and plant-associated prokaryotes.</title>
        <authorList>
            <person name="Whitman W."/>
        </authorList>
    </citation>
    <scope>NUCLEOTIDE SEQUENCE</scope>
    <source>
        <strain evidence="1">M8UP15</strain>
    </source>
</reference>
<protein>
    <submittedName>
        <fullName evidence="1">Uncharacterized protein</fullName>
    </submittedName>
</protein>
<accession>A0ACC5P4H3</accession>
<comment type="caution">
    <text evidence="1">The sequence shown here is derived from an EMBL/GenBank/DDBJ whole genome shotgun (WGS) entry which is preliminary data.</text>
</comment>
<dbReference type="Proteomes" id="UP000569005">
    <property type="component" value="Unassembled WGS sequence"/>
</dbReference>
<proteinExistence type="predicted"/>
<keyword evidence="2" id="KW-1185">Reference proteome</keyword>
<dbReference type="EMBL" id="JACHEA010000002">
    <property type="protein sequence ID" value="MBB5341730.1"/>
    <property type="molecule type" value="Genomic_DNA"/>
</dbReference>
<evidence type="ECO:0000313" key="2">
    <source>
        <dbReference type="Proteomes" id="UP000569005"/>
    </source>
</evidence>
<gene>
    <name evidence="1" type="ORF">HDF13_004111</name>
</gene>
<sequence length="41" mass="4742">MQVDQARRLKELEQENAKLKRLVSELSLEKLVLKDIASGNF</sequence>
<name>A0ACC5P4H3_9BACT</name>
<organism evidence="1 2">
    <name type="scientific">Tunturiibacter gelidiferens</name>
    <dbReference type="NCBI Taxonomy" id="3069689"/>
    <lineage>
        <taxon>Bacteria</taxon>
        <taxon>Pseudomonadati</taxon>
        <taxon>Acidobacteriota</taxon>
        <taxon>Terriglobia</taxon>
        <taxon>Terriglobales</taxon>
        <taxon>Acidobacteriaceae</taxon>
        <taxon>Tunturiibacter</taxon>
    </lineage>
</organism>